<protein>
    <submittedName>
        <fullName evidence="3">N-hydroxyarylamine O-acetyltransferase</fullName>
    </submittedName>
</protein>
<dbReference type="RefSeq" id="WP_089340463.1">
    <property type="nucleotide sequence ID" value="NZ_FXAN01000050.1"/>
</dbReference>
<dbReference type="Proteomes" id="UP000198460">
    <property type="component" value="Unassembled WGS sequence"/>
</dbReference>
<dbReference type="GO" id="GO:0016407">
    <property type="term" value="F:acetyltransferase activity"/>
    <property type="evidence" value="ECO:0007669"/>
    <property type="project" value="InterPro"/>
</dbReference>
<dbReference type="Gene3D" id="3.30.2140.10">
    <property type="entry name" value="Arylamine N-acetyltransferase"/>
    <property type="match status" value="1"/>
</dbReference>
<dbReference type="InterPro" id="IPR038765">
    <property type="entry name" value="Papain-like_cys_pep_sf"/>
</dbReference>
<reference evidence="3 4" key="1">
    <citation type="submission" date="2017-04" db="EMBL/GenBank/DDBJ databases">
        <authorList>
            <person name="Afonso C.L."/>
            <person name="Miller P.J."/>
            <person name="Scott M.A."/>
            <person name="Spackman E."/>
            <person name="Goraichik I."/>
            <person name="Dimitrov K.M."/>
            <person name="Suarez D.L."/>
            <person name="Swayne D.E."/>
        </authorList>
    </citation>
    <scope>NUCLEOTIDE SEQUENCE [LARGE SCALE GENOMIC DNA]</scope>
    <source>
        <strain evidence="3">LMG 28154</strain>
    </source>
</reference>
<dbReference type="Pfam" id="PF00797">
    <property type="entry name" value="Acetyltransf_2"/>
    <property type="match status" value="1"/>
</dbReference>
<evidence type="ECO:0000256" key="2">
    <source>
        <dbReference type="RuleBase" id="RU003452"/>
    </source>
</evidence>
<name>A0A238H532_9BURK</name>
<organism evidence="3 4">
    <name type="scientific">Burkholderia singularis</name>
    <dbReference type="NCBI Taxonomy" id="1503053"/>
    <lineage>
        <taxon>Bacteria</taxon>
        <taxon>Pseudomonadati</taxon>
        <taxon>Pseudomonadota</taxon>
        <taxon>Betaproteobacteria</taxon>
        <taxon>Burkholderiales</taxon>
        <taxon>Burkholderiaceae</taxon>
        <taxon>Burkholderia</taxon>
        <taxon>pseudomallei group</taxon>
    </lineage>
</organism>
<dbReference type="PANTHER" id="PTHR11786:SF0">
    <property type="entry name" value="ARYLAMINE N-ACETYLTRANSFERASE 4-RELATED"/>
    <property type="match status" value="1"/>
</dbReference>
<comment type="similarity">
    <text evidence="1 2">Belongs to the arylamine N-acetyltransferase family.</text>
</comment>
<proteinExistence type="inferred from homology"/>
<evidence type="ECO:0000313" key="4">
    <source>
        <dbReference type="Proteomes" id="UP000198460"/>
    </source>
</evidence>
<sequence>MRDTVDLSRYFTRIGYRGPAEPTLDVLRQLQLHHPLAIPFENLNPYAGLRVALDLDSVCGKLIERRRGGYCFEQNKLFHAVLTQLGFRVTPLIARVYWQRAPELPPPPHSHMLLSVELDGATWLADVGFGSITLTAPLRVSLNQAQSTPHGQFRVTSAPAADELDLECETPSGWKPLYRFALSPVEWIDYEVANWFTSTHPESFFTHDLVVCRVMPDSRANLFNDMLTLRGLRGDAQTSRLPDFDAWSDCLRERFGLDLTGFDAPALYARAVARTDAGRPAA</sequence>
<evidence type="ECO:0000313" key="3">
    <source>
        <dbReference type="EMBL" id="SMG00207.1"/>
    </source>
</evidence>
<dbReference type="PANTHER" id="PTHR11786">
    <property type="entry name" value="N-HYDROXYARYLAMINE O-ACETYLTRANSFERASE"/>
    <property type="match status" value="1"/>
</dbReference>
<dbReference type="InterPro" id="IPR001447">
    <property type="entry name" value="Arylamine_N-AcTrfase"/>
</dbReference>
<dbReference type="Gene3D" id="2.40.128.150">
    <property type="entry name" value="Cysteine proteinases"/>
    <property type="match status" value="1"/>
</dbReference>
<dbReference type="SUPFAM" id="SSF54001">
    <property type="entry name" value="Cysteine proteinases"/>
    <property type="match status" value="1"/>
</dbReference>
<dbReference type="EMBL" id="FXAN01000050">
    <property type="protein sequence ID" value="SMG00207.1"/>
    <property type="molecule type" value="Genomic_DNA"/>
</dbReference>
<accession>A0A238H532</accession>
<dbReference type="PRINTS" id="PR01543">
    <property type="entry name" value="ANATRNSFRASE"/>
</dbReference>
<dbReference type="AlphaFoldDB" id="A0A238H532"/>
<keyword evidence="3" id="KW-0808">Transferase</keyword>
<gene>
    <name evidence="3" type="ORF">BSIN_0332</name>
</gene>
<evidence type="ECO:0000256" key="1">
    <source>
        <dbReference type="ARBA" id="ARBA00006547"/>
    </source>
</evidence>